<feature type="domain" description="ABM" evidence="1">
    <location>
        <begin position="1"/>
        <end position="77"/>
    </location>
</feature>
<dbReference type="InterPro" id="IPR011008">
    <property type="entry name" value="Dimeric_a/b-barrel"/>
</dbReference>
<dbReference type="AlphaFoldDB" id="A0A433UXP3"/>
<dbReference type="OrthoDB" id="9798157at2"/>
<dbReference type="SUPFAM" id="SSF54909">
    <property type="entry name" value="Dimeric alpha+beta barrel"/>
    <property type="match status" value="1"/>
</dbReference>
<evidence type="ECO:0000313" key="2">
    <source>
        <dbReference type="EMBL" id="RUS98600.1"/>
    </source>
</evidence>
<dbReference type="EMBL" id="RSCL01000028">
    <property type="protein sequence ID" value="RUS98600.1"/>
    <property type="molecule type" value="Genomic_DNA"/>
</dbReference>
<protein>
    <recommendedName>
        <fullName evidence="1">ABM domain-containing protein</fullName>
    </recommendedName>
</protein>
<evidence type="ECO:0000313" key="3">
    <source>
        <dbReference type="Proteomes" id="UP000271624"/>
    </source>
</evidence>
<dbReference type="Gene3D" id="3.30.70.100">
    <property type="match status" value="1"/>
</dbReference>
<comment type="caution">
    <text evidence="2">The sequence shown here is derived from an EMBL/GenBank/DDBJ whole genome shotgun (WGS) entry which is preliminary data.</text>
</comment>
<sequence>MIVEYIRYNLPSGLNTQFESDYAEAAEFLKASSVCLGYDLTHCEEEPQRYILRILWTSTEEHLTVFRNSEEFKGFFALVQPYIPQIEEMQHYNQTSIAFVK</sequence>
<gene>
    <name evidence="2" type="ORF">DSM106972_079860</name>
</gene>
<dbReference type="RefSeq" id="WP_127086050.1">
    <property type="nucleotide sequence ID" value="NZ_RSCL01000028.1"/>
</dbReference>
<organism evidence="2 3">
    <name type="scientific">Dulcicalothrix desertica PCC 7102</name>
    <dbReference type="NCBI Taxonomy" id="232991"/>
    <lineage>
        <taxon>Bacteria</taxon>
        <taxon>Bacillati</taxon>
        <taxon>Cyanobacteriota</taxon>
        <taxon>Cyanophyceae</taxon>
        <taxon>Nostocales</taxon>
        <taxon>Calotrichaceae</taxon>
        <taxon>Dulcicalothrix</taxon>
    </lineage>
</organism>
<dbReference type="Pfam" id="PF03992">
    <property type="entry name" value="ABM"/>
    <property type="match status" value="1"/>
</dbReference>
<keyword evidence="3" id="KW-1185">Reference proteome</keyword>
<accession>A0A433UXP3</accession>
<evidence type="ECO:0000259" key="1">
    <source>
        <dbReference type="Pfam" id="PF03992"/>
    </source>
</evidence>
<proteinExistence type="predicted"/>
<name>A0A433UXP3_9CYAN</name>
<reference evidence="2" key="2">
    <citation type="journal article" date="2019" name="Genome Biol. Evol.">
        <title>Day and night: Metabolic profiles and evolutionary relationships of six axenic non-marine cyanobacteria.</title>
        <authorList>
            <person name="Will S.E."/>
            <person name="Henke P."/>
            <person name="Boedeker C."/>
            <person name="Huang S."/>
            <person name="Brinkmann H."/>
            <person name="Rohde M."/>
            <person name="Jarek M."/>
            <person name="Friedl T."/>
            <person name="Seufert S."/>
            <person name="Schumacher M."/>
            <person name="Overmann J."/>
            <person name="Neumann-Schaal M."/>
            <person name="Petersen J."/>
        </authorList>
    </citation>
    <scope>NUCLEOTIDE SEQUENCE [LARGE SCALE GENOMIC DNA]</scope>
    <source>
        <strain evidence="2">PCC 7102</strain>
    </source>
</reference>
<reference evidence="2" key="1">
    <citation type="submission" date="2018-12" db="EMBL/GenBank/DDBJ databases">
        <authorList>
            <person name="Will S."/>
            <person name="Neumann-Schaal M."/>
            <person name="Henke P."/>
        </authorList>
    </citation>
    <scope>NUCLEOTIDE SEQUENCE</scope>
    <source>
        <strain evidence="2">PCC 7102</strain>
    </source>
</reference>
<dbReference type="Proteomes" id="UP000271624">
    <property type="component" value="Unassembled WGS sequence"/>
</dbReference>
<dbReference type="InterPro" id="IPR007138">
    <property type="entry name" value="ABM_dom"/>
</dbReference>